<evidence type="ECO:0000256" key="1">
    <source>
        <dbReference type="ARBA" id="ARBA00001947"/>
    </source>
</evidence>
<feature type="domain" description="Peptidase M14" evidence="8">
    <location>
        <begin position="133"/>
        <end position="422"/>
    </location>
</feature>
<keyword evidence="6" id="KW-0482">Metalloprotease</keyword>
<comment type="cofactor">
    <cofactor evidence="1">
        <name>Zn(2+)</name>
        <dbReference type="ChEBI" id="CHEBI:29105"/>
    </cofactor>
</comment>
<organism evidence="9 10">
    <name type="scientific">Leptospira ryugenii</name>
    <dbReference type="NCBI Taxonomy" id="1917863"/>
    <lineage>
        <taxon>Bacteria</taxon>
        <taxon>Pseudomonadati</taxon>
        <taxon>Spirochaetota</taxon>
        <taxon>Spirochaetia</taxon>
        <taxon>Leptospirales</taxon>
        <taxon>Leptospiraceae</taxon>
        <taxon>Leptospira</taxon>
    </lineage>
</organism>
<proteinExistence type="inferred from homology"/>
<dbReference type="GO" id="GO:0005615">
    <property type="term" value="C:extracellular space"/>
    <property type="evidence" value="ECO:0007669"/>
    <property type="project" value="TreeGrafter"/>
</dbReference>
<dbReference type="PRINTS" id="PR00765">
    <property type="entry name" value="CRBOXYPTASEA"/>
</dbReference>
<evidence type="ECO:0000256" key="3">
    <source>
        <dbReference type="ARBA" id="ARBA00022670"/>
    </source>
</evidence>
<dbReference type="InterPro" id="IPR000834">
    <property type="entry name" value="Peptidase_M14"/>
</dbReference>
<dbReference type="Gene3D" id="3.40.630.10">
    <property type="entry name" value="Zn peptidases"/>
    <property type="match status" value="1"/>
</dbReference>
<dbReference type="PANTHER" id="PTHR11705:SF143">
    <property type="entry name" value="SLL0236 PROTEIN"/>
    <property type="match status" value="1"/>
</dbReference>
<dbReference type="PROSITE" id="PS52035">
    <property type="entry name" value="PEPTIDASE_M14"/>
    <property type="match status" value="1"/>
</dbReference>
<evidence type="ECO:0000256" key="5">
    <source>
        <dbReference type="ARBA" id="ARBA00022833"/>
    </source>
</evidence>
<feature type="active site" description="Proton donor/acceptor" evidence="7">
    <location>
        <position position="393"/>
    </location>
</feature>
<protein>
    <submittedName>
        <fullName evidence="9">Zinc carboxypeptidase</fullName>
    </submittedName>
</protein>
<gene>
    <name evidence="9" type="ORF">LPTSP4_15780</name>
</gene>
<evidence type="ECO:0000256" key="7">
    <source>
        <dbReference type="PROSITE-ProRule" id="PRU01379"/>
    </source>
</evidence>
<keyword evidence="5" id="KW-0862">Zinc</keyword>
<dbReference type="SMART" id="SM00631">
    <property type="entry name" value="Zn_pept"/>
    <property type="match status" value="1"/>
</dbReference>
<dbReference type="GO" id="GO:0008270">
    <property type="term" value="F:zinc ion binding"/>
    <property type="evidence" value="ECO:0007669"/>
    <property type="project" value="InterPro"/>
</dbReference>
<evidence type="ECO:0000256" key="2">
    <source>
        <dbReference type="ARBA" id="ARBA00005988"/>
    </source>
</evidence>
<dbReference type="CDD" id="cd00596">
    <property type="entry name" value="Peptidase_M14_like"/>
    <property type="match status" value="1"/>
</dbReference>
<name>A0A2P2DZK8_9LEPT</name>
<dbReference type="Proteomes" id="UP000245133">
    <property type="component" value="Unassembled WGS sequence"/>
</dbReference>
<evidence type="ECO:0000313" key="10">
    <source>
        <dbReference type="Proteomes" id="UP000245133"/>
    </source>
</evidence>
<keyword evidence="10" id="KW-1185">Reference proteome</keyword>
<dbReference type="PANTHER" id="PTHR11705">
    <property type="entry name" value="PROTEASE FAMILY M14 CARBOXYPEPTIDASE A,B"/>
    <property type="match status" value="1"/>
</dbReference>
<dbReference type="GO" id="GO:0004181">
    <property type="term" value="F:metallocarboxypeptidase activity"/>
    <property type="evidence" value="ECO:0007669"/>
    <property type="project" value="InterPro"/>
</dbReference>
<dbReference type="EMBL" id="BFBB01000003">
    <property type="protein sequence ID" value="GBF50057.1"/>
    <property type="molecule type" value="Genomic_DNA"/>
</dbReference>
<comment type="similarity">
    <text evidence="2 7">Belongs to the peptidase M14 family.</text>
</comment>
<evidence type="ECO:0000313" key="9">
    <source>
        <dbReference type="EMBL" id="GBF50057.1"/>
    </source>
</evidence>
<reference evidence="9 10" key="1">
    <citation type="submission" date="2018-02" db="EMBL/GenBank/DDBJ databases">
        <title>Novel Leptospira species isolated from soil and water in Japan.</title>
        <authorList>
            <person name="Nakao R."/>
            <person name="Masuzawa T."/>
        </authorList>
    </citation>
    <scope>NUCLEOTIDE SEQUENCE [LARGE SCALE GENOMIC DNA]</scope>
    <source>
        <strain evidence="9 10">YH101</strain>
    </source>
</reference>
<dbReference type="SUPFAM" id="SSF53187">
    <property type="entry name" value="Zn-dependent exopeptidases"/>
    <property type="match status" value="1"/>
</dbReference>
<accession>A0A2P2DZK8</accession>
<keyword evidence="9" id="KW-0121">Carboxypeptidase</keyword>
<comment type="caution">
    <text evidence="9">The sequence shown here is derived from an EMBL/GenBank/DDBJ whole genome shotgun (WGS) entry which is preliminary data.</text>
</comment>
<dbReference type="Pfam" id="PF00246">
    <property type="entry name" value="Peptidase_M14"/>
    <property type="match status" value="1"/>
</dbReference>
<dbReference type="OrthoDB" id="9802862at2"/>
<keyword evidence="3" id="KW-0645">Protease</keyword>
<dbReference type="AlphaFoldDB" id="A0A2P2DZK8"/>
<evidence type="ECO:0000256" key="4">
    <source>
        <dbReference type="ARBA" id="ARBA00022801"/>
    </source>
</evidence>
<evidence type="ECO:0000256" key="6">
    <source>
        <dbReference type="ARBA" id="ARBA00023049"/>
    </source>
</evidence>
<keyword evidence="4" id="KW-0378">Hydrolase</keyword>
<evidence type="ECO:0000259" key="8">
    <source>
        <dbReference type="PROSITE" id="PS52035"/>
    </source>
</evidence>
<sequence length="513" mass="59113">MLSMDIRMYIKSFGLSTKMALSSILLCQLVSCLSFSIKQKIPISPLSDPNLWILARIPKSSLQDWKAFTQKSNWEIQFEESEQYYFRVKKSDWDTNWNQFPDLKIESKAKGFQFYADEYQRQIKKNNFEMTDLYSGYKDNILNARYLKEIQKRFPNYTKLEAIGESKEGLPIYALEITKQNWNLGNKVSVLFSCGIHANEANATDHCYDIIFHLLTNETFKKKYLEHLSIWVIPIANPGGAQAFWKENVLYGRKNSATENPLGVDLNRNFPINWGASNSNFSSSKKDNPYYRGTSAASELETQALIRLAERERFVASMSVHAFANTLLYPYTDVDLKPSLPNLAETFGKNIQGNIGSSNPEKPFLLKNRLYPVDGTDQDFYYFEYGTLAYIFETSHLNPEYKYVNQIVKNYRKLWIQMLDEVLYGKKILLRIKDESGASLEADVAVSSISYFQNEKRRSKPSSGIFYQYLGNLGEDGVIVIRSKEGVEITLPIQATTSWKIQEIQMKRNLSGL</sequence>
<dbReference type="GO" id="GO:0006508">
    <property type="term" value="P:proteolysis"/>
    <property type="evidence" value="ECO:0007669"/>
    <property type="project" value="UniProtKB-KW"/>
</dbReference>